<dbReference type="Proteomes" id="UP000003233">
    <property type="component" value="Unassembled WGS sequence"/>
</dbReference>
<comment type="caution">
    <text evidence="1">The sequence shown here is derived from an EMBL/GenBank/DDBJ whole genome shotgun (WGS) entry which is preliminary data.</text>
</comment>
<gene>
    <name evidence="1" type="ORF">HMPREF0402_00689</name>
</gene>
<accession>H1PQJ6</accession>
<evidence type="ECO:0000313" key="1">
    <source>
        <dbReference type="EMBL" id="EHO83671.1"/>
    </source>
</evidence>
<dbReference type="AlphaFoldDB" id="H1PQJ6"/>
<sequence length="199" mass="23547">MVHDIPEELLAKLLKVTDRYVRDVFKEYKLPNGNYKLIKCVQKHIEESRSDMGTYVNLKTLSDILGVTERTVRNLTEKKILIKNDNDKYELKENIKNYLMDASEGAKKTKAQRKMIELKLKVYEDKYHEDEVVRYILSDMLVKFKGKLMSTIRKIDNELENNKNKKRIDILEKHILGTLTELSKYDPPSNLEKLRKELE</sequence>
<protein>
    <submittedName>
        <fullName evidence="1">Uncharacterized protein</fullName>
    </submittedName>
</protein>
<dbReference type="EMBL" id="AGWJ02000002">
    <property type="protein sequence ID" value="EHO83671.1"/>
    <property type="molecule type" value="Genomic_DNA"/>
</dbReference>
<reference evidence="1 2" key="1">
    <citation type="submission" date="2012-07" db="EMBL/GenBank/DDBJ databases">
        <title>The Genome Sequence of Fusobacterium ulcerans 12_1B.</title>
        <authorList>
            <consortium name="The Broad Institute Genome Sequencing Platform"/>
            <person name="Earl A."/>
            <person name="Ward D."/>
            <person name="Feldgarden M."/>
            <person name="Gevers D."/>
            <person name="Strauss J."/>
            <person name="Ambrose C.E."/>
            <person name="Allen-Vercoe E."/>
            <person name="Walker B."/>
            <person name="Young S.K."/>
            <person name="Zeng Q."/>
            <person name="Gargeya S."/>
            <person name="Fitzgerald M."/>
            <person name="Haas B."/>
            <person name="Abouelleil A."/>
            <person name="Alvarado L."/>
            <person name="Arachchi H.M."/>
            <person name="Berlin A.M."/>
            <person name="Chapman S.B."/>
            <person name="Goldberg J."/>
            <person name="Griggs A."/>
            <person name="Gujja S."/>
            <person name="Hansen M."/>
            <person name="Howarth C."/>
            <person name="Imamovic A."/>
            <person name="Larimer J."/>
            <person name="McCowen C."/>
            <person name="Montmayeur A."/>
            <person name="Murphy C."/>
            <person name="Neiman D."/>
            <person name="Pearson M."/>
            <person name="Priest M."/>
            <person name="Roberts A."/>
            <person name="Saif S."/>
            <person name="Shea T."/>
            <person name="Sisk P."/>
            <person name="Sykes S."/>
            <person name="Wortman J."/>
            <person name="Nusbaum C."/>
            <person name="Birren B."/>
        </authorList>
    </citation>
    <scope>NUCLEOTIDE SEQUENCE [LARGE SCALE GENOMIC DNA]</scope>
    <source>
        <strain evidence="1 2">12_1B</strain>
    </source>
</reference>
<keyword evidence="2" id="KW-1185">Reference proteome</keyword>
<evidence type="ECO:0000313" key="2">
    <source>
        <dbReference type="Proteomes" id="UP000003233"/>
    </source>
</evidence>
<dbReference type="RefSeq" id="WP_008696065.1">
    <property type="nucleotide sequence ID" value="NZ_KE161007.1"/>
</dbReference>
<dbReference type="BioCyc" id="FSP457404-HMP:GTSQ-691-MONOMER"/>
<name>H1PQJ6_9FUSO</name>
<proteinExistence type="predicted"/>
<dbReference type="PATRIC" id="fig|457404.5.peg.574"/>
<dbReference type="HOGENOM" id="CLU_1370450_0_0_0"/>
<organism evidence="1 2">
    <name type="scientific">Fusobacterium ulcerans 12-1B</name>
    <dbReference type="NCBI Taxonomy" id="457404"/>
    <lineage>
        <taxon>Bacteria</taxon>
        <taxon>Fusobacteriati</taxon>
        <taxon>Fusobacteriota</taxon>
        <taxon>Fusobacteriia</taxon>
        <taxon>Fusobacteriales</taxon>
        <taxon>Fusobacteriaceae</taxon>
        <taxon>Fusobacterium</taxon>
    </lineage>
</organism>